<dbReference type="Proteomes" id="UP000887569">
    <property type="component" value="Unplaced"/>
</dbReference>
<evidence type="ECO:0000313" key="1">
    <source>
        <dbReference type="Proteomes" id="UP000887569"/>
    </source>
</evidence>
<keyword evidence="1" id="KW-1185">Reference proteome</keyword>
<evidence type="ECO:0000313" key="2">
    <source>
        <dbReference type="WBParaSite" id="PgR007_g002_t01"/>
    </source>
</evidence>
<organism evidence="1 2">
    <name type="scientific">Parascaris univalens</name>
    <name type="common">Nematode worm</name>
    <dbReference type="NCBI Taxonomy" id="6257"/>
    <lineage>
        <taxon>Eukaryota</taxon>
        <taxon>Metazoa</taxon>
        <taxon>Ecdysozoa</taxon>
        <taxon>Nematoda</taxon>
        <taxon>Chromadorea</taxon>
        <taxon>Rhabditida</taxon>
        <taxon>Spirurina</taxon>
        <taxon>Ascaridomorpha</taxon>
        <taxon>Ascaridoidea</taxon>
        <taxon>Ascarididae</taxon>
        <taxon>Parascaris</taxon>
    </lineage>
</organism>
<name>A0A915AH51_PARUN</name>
<sequence>KMPSKRARSRQIRHFINANIQQLYLPAVNVYTAVVTGMLTYQATTYQAITSTSLNKGTYILHYLPGNKS</sequence>
<proteinExistence type="predicted"/>
<dbReference type="AlphaFoldDB" id="A0A915AH51"/>
<reference evidence="2" key="1">
    <citation type="submission" date="2022-11" db="UniProtKB">
        <authorList>
            <consortium name="WormBaseParasite"/>
        </authorList>
    </citation>
    <scope>IDENTIFICATION</scope>
</reference>
<accession>A0A915AH51</accession>
<protein>
    <submittedName>
        <fullName evidence="2">Bestrophin homolog</fullName>
    </submittedName>
</protein>
<dbReference type="WBParaSite" id="PgR007_g002_t01">
    <property type="protein sequence ID" value="PgR007_g002_t01"/>
    <property type="gene ID" value="PgR007_g002"/>
</dbReference>